<reference evidence="3" key="1">
    <citation type="journal article" date="2012" name="Nat. Biotechnol.">
        <title>Reference genome sequence of the model plant Setaria.</title>
        <authorList>
            <person name="Bennetzen J.L."/>
            <person name="Schmutz J."/>
            <person name="Wang H."/>
            <person name="Percifield R."/>
            <person name="Hawkins J."/>
            <person name="Pontaroli A.C."/>
            <person name="Estep M."/>
            <person name="Feng L."/>
            <person name="Vaughn J.N."/>
            <person name="Grimwood J."/>
            <person name="Jenkins J."/>
            <person name="Barry K."/>
            <person name="Lindquist E."/>
            <person name="Hellsten U."/>
            <person name="Deshpande S."/>
            <person name="Wang X."/>
            <person name="Wu X."/>
            <person name="Mitros T."/>
            <person name="Triplett J."/>
            <person name="Yang X."/>
            <person name="Ye C.Y."/>
            <person name="Mauro-Herrera M."/>
            <person name="Wang L."/>
            <person name="Li P."/>
            <person name="Sharma M."/>
            <person name="Sharma R."/>
            <person name="Ronald P.C."/>
            <person name="Panaud O."/>
            <person name="Kellogg E.A."/>
            <person name="Brutnell T.P."/>
            <person name="Doust A.N."/>
            <person name="Tuskan G.A."/>
            <person name="Rokhsar D."/>
            <person name="Devos K.M."/>
        </authorList>
    </citation>
    <scope>NUCLEOTIDE SEQUENCE [LARGE SCALE GENOMIC DNA]</scope>
    <source>
        <strain evidence="3">cv. Yugu1</strain>
    </source>
</reference>
<dbReference type="HOGENOM" id="CLU_3369317_0_0_1"/>
<reference evidence="2" key="2">
    <citation type="submission" date="2018-08" db="UniProtKB">
        <authorList>
            <consortium name="EnsemblPlants"/>
        </authorList>
    </citation>
    <scope>IDENTIFICATION</scope>
    <source>
        <strain evidence="2">Yugu1</strain>
    </source>
</reference>
<organism evidence="2 3">
    <name type="scientific">Setaria italica</name>
    <name type="common">Foxtail millet</name>
    <name type="synonym">Panicum italicum</name>
    <dbReference type="NCBI Taxonomy" id="4555"/>
    <lineage>
        <taxon>Eukaryota</taxon>
        <taxon>Viridiplantae</taxon>
        <taxon>Streptophyta</taxon>
        <taxon>Embryophyta</taxon>
        <taxon>Tracheophyta</taxon>
        <taxon>Spermatophyta</taxon>
        <taxon>Magnoliopsida</taxon>
        <taxon>Liliopsida</taxon>
        <taxon>Poales</taxon>
        <taxon>Poaceae</taxon>
        <taxon>PACMAD clade</taxon>
        <taxon>Panicoideae</taxon>
        <taxon>Panicodae</taxon>
        <taxon>Paniceae</taxon>
        <taxon>Cenchrinae</taxon>
        <taxon>Setaria</taxon>
    </lineage>
</organism>
<dbReference type="InParanoid" id="K3Z141"/>
<dbReference type="AlphaFoldDB" id="K3Z141"/>
<name>K3Z141_SETIT</name>
<evidence type="ECO:0000313" key="3">
    <source>
        <dbReference type="Proteomes" id="UP000004995"/>
    </source>
</evidence>
<proteinExistence type="predicted"/>
<dbReference type="Proteomes" id="UP000004995">
    <property type="component" value="Unassembled WGS sequence"/>
</dbReference>
<protein>
    <submittedName>
        <fullName evidence="2">Uncharacterized protein</fullName>
    </submittedName>
</protein>
<keyword evidence="3" id="KW-1185">Reference proteome</keyword>
<dbReference type="EMBL" id="AGNK02000424">
    <property type="status" value="NOT_ANNOTATED_CDS"/>
    <property type="molecule type" value="Genomic_DNA"/>
</dbReference>
<dbReference type="Gramene" id="KQL30327">
    <property type="protein sequence ID" value="KQL30327"/>
    <property type="gene ID" value="SETIT_020259mg"/>
</dbReference>
<evidence type="ECO:0000313" key="2">
    <source>
        <dbReference type="EnsemblPlants" id="KQL30327"/>
    </source>
</evidence>
<accession>K3Z141</accession>
<evidence type="ECO:0000256" key="1">
    <source>
        <dbReference type="SAM" id="MobiDB-lite"/>
    </source>
</evidence>
<feature type="region of interest" description="Disordered" evidence="1">
    <location>
        <begin position="1"/>
        <end position="35"/>
    </location>
</feature>
<sequence length="35" mass="3920">MPFRHPSEGTLGRACGDDGWQTGRRSSSWMSCCFL</sequence>
<dbReference type="EnsemblPlants" id="KQL30327">
    <property type="protein sequence ID" value="KQL30327"/>
    <property type="gene ID" value="SETIT_020259mg"/>
</dbReference>
<feature type="compositionally biased region" description="Polar residues" evidence="1">
    <location>
        <begin position="23"/>
        <end position="35"/>
    </location>
</feature>